<accession>A0A420EHR1</accession>
<keyword evidence="2" id="KW-1185">Reference proteome</keyword>
<protein>
    <submittedName>
        <fullName evidence="1">Fis family transcriptional regulator</fullName>
    </submittedName>
</protein>
<evidence type="ECO:0000313" key="2">
    <source>
        <dbReference type="Proteomes" id="UP000286482"/>
    </source>
</evidence>
<gene>
    <name evidence="1" type="ORF">DBZ36_07515</name>
</gene>
<name>A0A420EHR1_9ALTE</name>
<dbReference type="AlphaFoldDB" id="A0A420EHR1"/>
<evidence type="ECO:0000313" key="1">
    <source>
        <dbReference type="EMBL" id="RKF20281.1"/>
    </source>
</evidence>
<sequence>MKKSDKKIENTLRETLTQVCDMTLGQLEGFSWLTHRVNYSHFPKSLRVTCVFDTSLELESAIAKGQDISLSELIQSKLEAAGIELKNIKTHVFFDSQQACDEEHAGKWEQRIALQTRGKPAA</sequence>
<comment type="caution">
    <text evidence="1">The sequence shown here is derived from an EMBL/GenBank/DDBJ whole genome shotgun (WGS) entry which is preliminary data.</text>
</comment>
<dbReference type="OrthoDB" id="6996126at2"/>
<dbReference type="EMBL" id="RAQO01000004">
    <property type="protein sequence ID" value="RKF20281.1"/>
    <property type="molecule type" value="Genomic_DNA"/>
</dbReference>
<organism evidence="1 2">
    <name type="scientific">Alginatibacterium sediminis</name>
    <dbReference type="NCBI Taxonomy" id="2164068"/>
    <lineage>
        <taxon>Bacteria</taxon>
        <taxon>Pseudomonadati</taxon>
        <taxon>Pseudomonadota</taxon>
        <taxon>Gammaproteobacteria</taxon>
        <taxon>Alteromonadales</taxon>
        <taxon>Alteromonadaceae</taxon>
        <taxon>Alginatibacterium</taxon>
    </lineage>
</organism>
<dbReference type="RefSeq" id="WP_120354285.1">
    <property type="nucleotide sequence ID" value="NZ_RAQO01000004.1"/>
</dbReference>
<reference evidence="1 2" key="1">
    <citation type="submission" date="2018-09" db="EMBL/GenBank/DDBJ databases">
        <authorList>
            <person name="Wang Z."/>
        </authorList>
    </citation>
    <scope>NUCLEOTIDE SEQUENCE [LARGE SCALE GENOMIC DNA]</scope>
    <source>
        <strain evidence="1 2">ALS 81</strain>
    </source>
</reference>
<dbReference type="Proteomes" id="UP000286482">
    <property type="component" value="Unassembled WGS sequence"/>
</dbReference>
<proteinExistence type="predicted"/>